<keyword evidence="1" id="KW-0175">Coiled coil</keyword>
<evidence type="ECO:0000313" key="2">
    <source>
        <dbReference type="EMBL" id="KAJ4454883.1"/>
    </source>
</evidence>
<sequence length="652" mass="72028">MWKSQPQTSSCVTTVTLTGYCFLLEKNFASSVQSMGDSEVVRLREEMVRQQELMRQILEQHRQQESERDRQFEQMRRELGRLREQIAAPRRVTPSQVATPPLRVPPPVRFSVPFSAAPDGSSLPLSWGYPFFRDAPEFLPQTSDNPQFFEQITAHYAHRVLAAPGSNPSQGHRSSPGCLALCRQIGSITPDFVDHATFDPTRPISLFNPLAPSPALPSSTQVQILRPIAERPSGASFSPTADPGENSYVIGEATLSWPDLENKLDRINEYLWTLLSCTAPALSLPPPPPSPGARSHQEEAAISPSIHTPKGTALAPSPSPPPAARDFRRSMAIDMRPDLSMVPLDDRVCLVFVSLPRPRDEGMQLKLIQRFQLYAPTKADIQNSHLSRQLAFTFVISSRVTETLDTAIFSFAHASSTGYFSLQAAFSTMIIPTGQGALPAPIIPSFQKFARQNWNVPASNTAISLTIASTFSIVIVLRIISNPLPIPSLFGIPAPLYQHHGILRLCLGTTHPQLHLPLLYKFQIPAFTSVSATTGFSDPFCLLVRHPVPNCIPVLRVPVPWCPFTHNIVISLDTLSLPVAPFPTSTRYCLFRTPPSPSLARSRVSIRPTPSDKVNSGFNRRLPSWQTFLLSILNHGGLTIFGISALPFFSEY</sequence>
<organism evidence="2 3">
    <name type="scientific">Paratrimastix pyriformis</name>
    <dbReference type="NCBI Taxonomy" id="342808"/>
    <lineage>
        <taxon>Eukaryota</taxon>
        <taxon>Metamonada</taxon>
        <taxon>Preaxostyla</taxon>
        <taxon>Paratrimastigidae</taxon>
        <taxon>Paratrimastix</taxon>
    </lineage>
</organism>
<accession>A0ABQ8U813</accession>
<dbReference type="EMBL" id="JAPMOS010000129">
    <property type="protein sequence ID" value="KAJ4454883.1"/>
    <property type="molecule type" value="Genomic_DNA"/>
</dbReference>
<protein>
    <submittedName>
        <fullName evidence="2">Uncharacterized protein</fullName>
    </submittedName>
</protein>
<dbReference type="Proteomes" id="UP001141327">
    <property type="component" value="Unassembled WGS sequence"/>
</dbReference>
<reference evidence="2" key="1">
    <citation type="journal article" date="2022" name="bioRxiv">
        <title>Genomics of Preaxostyla Flagellates Illuminates Evolutionary Transitions and the Path Towards Mitochondrial Loss.</title>
        <authorList>
            <person name="Novak L.V.F."/>
            <person name="Treitli S.C."/>
            <person name="Pyrih J."/>
            <person name="Halakuc P."/>
            <person name="Pipaliya S.V."/>
            <person name="Vacek V."/>
            <person name="Brzon O."/>
            <person name="Soukal P."/>
            <person name="Eme L."/>
            <person name="Dacks J.B."/>
            <person name="Karnkowska A."/>
            <person name="Elias M."/>
            <person name="Hampl V."/>
        </authorList>
    </citation>
    <scope>NUCLEOTIDE SEQUENCE</scope>
    <source>
        <strain evidence="2">RCP-MX</strain>
    </source>
</reference>
<gene>
    <name evidence="2" type="ORF">PAPYR_10284</name>
</gene>
<evidence type="ECO:0000256" key="1">
    <source>
        <dbReference type="SAM" id="Coils"/>
    </source>
</evidence>
<feature type="coiled-coil region" evidence="1">
    <location>
        <begin position="40"/>
        <end position="78"/>
    </location>
</feature>
<evidence type="ECO:0000313" key="3">
    <source>
        <dbReference type="Proteomes" id="UP001141327"/>
    </source>
</evidence>
<name>A0ABQ8U813_9EUKA</name>
<proteinExistence type="predicted"/>
<keyword evidence="3" id="KW-1185">Reference proteome</keyword>
<comment type="caution">
    <text evidence="2">The sequence shown here is derived from an EMBL/GenBank/DDBJ whole genome shotgun (WGS) entry which is preliminary data.</text>
</comment>